<feature type="signal peptide" evidence="2">
    <location>
        <begin position="1"/>
        <end position="25"/>
    </location>
</feature>
<dbReference type="RefSeq" id="WP_050741774.1">
    <property type="nucleotide sequence ID" value="NZ_LGYO01000065.1"/>
</dbReference>
<proteinExistence type="predicted"/>
<feature type="transmembrane region" description="Helical" evidence="1">
    <location>
        <begin position="336"/>
        <end position="356"/>
    </location>
</feature>
<dbReference type="AlphaFoldDB" id="A0A0L6TVS9"/>
<evidence type="ECO:0000256" key="2">
    <source>
        <dbReference type="SAM" id="SignalP"/>
    </source>
</evidence>
<feature type="transmembrane region" description="Helical" evidence="1">
    <location>
        <begin position="300"/>
        <end position="324"/>
    </location>
</feature>
<feature type="chain" id="PRO_5005567326" description="Polymer-forming cytoskeletal protein" evidence="2">
    <location>
        <begin position="26"/>
        <end position="415"/>
    </location>
</feature>
<feature type="transmembrane region" description="Helical" evidence="1">
    <location>
        <begin position="271"/>
        <end position="294"/>
    </location>
</feature>
<gene>
    <name evidence="3" type="ORF">AKG39_17925</name>
</gene>
<evidence type="ECO:0000313" key="3">
    <source>
        <dbReference type="EMBL" id="KNZ40359.1"/>
    </source>
</evidence>
<feature type="transmembrane region" description="Helical" evidence="1">
    <location>
        <begin position="362"/>
        <end position="381"/>
    </location>
</feature>
<name>A0A0L6TVS9_9FIRM</name>
<reference evidence="4" key="1">
    <citation type="submission" date="2015-07" db="EMBL/GenBank/DDBJ databases">
        <title>Draft genome sequence of Acetobacterium bakii DSM 8293, a potential psychrophilic chemical producer through syngas fermentation.</title>
        <authorList>
            <person name="Song Y."/>
            <person name="Hwang S."/>
            <person name="Cho B.-K."/>
        </authorList>
    </citation>
    <scope>NUCLEOTIDE SEQUENCE [LARGE SCALE GENOMIC DNA]</scope>
    <source>
        <strain evidence="4">DSM 8239</strain>
    </source>
</reference>
<evidence type="ECO:0008006" key="5">
    <source>
        <dbReference type="Google" id="ProtNLM"/>
    </source>
</evidence>
<organism evidence="3 4">
    <name type="scientific">Acetobacterium bakii</name>
    <dbReference type="NCBI Taxonomy" id="52689"/>
    <lineage>
        <taxon>Bacteria</taxon>
        <taxon>Bacillati</taxon>
        <taxon>Bacillota</taxon>
        <taxon>Clostridia</taxon>
        <taxon>Eubacteriales</taxon>
        <taxon>Eubacteriaceae</taxon>
        <taxon>Acetobacterium</taxon>
    </lineage>
</organism>
<keyword evidence="1" id="KW-1133">Transmembrane helix</keyword>
<dbReference type="STRING" id="52689.AKG39_17925"/>
<accession>A0A0L6TVS9</accession>
<evidence type="ECO:0000256" key="1">
    <source>
        <dbReference type="SAM" id="Phobius"/>
    </source>
</evidence>
<evidence type="ECO:0000313" key="4">
    <source>
        <dbReference type="Proteomes" id="UP000036873"/>
    </source>
</evidence>
<keyword evidence="2" id="KW-0732">Signal</keyword>
<dbReference type="OrthoDB" id="1777095at2"/>
<dbReference type="Proteomes" id="UP000036873">
    <property type="component" value="Unassembled WGS sequence"/>
</dbReference>
<protein>
    <recommendedName>
        <fullName evidence="5">Polymer-forming cytoskeletal protein</fullName>
    </recommendedName>
</protein>
<keyword evidence="1" id="KW-0812">Transmembrane</keyword>
<sequence length="415" mass="44392">MFKKISMSVLMMVLLLAMAVTTAFAATNDMSAYQDSSGNIDITESPVPNTQFMFAGSNVVANSIFDTTTLFAGSAVTLDGEYNGDVFVAGNSVIVNGKINGNLYATGNMVTINGEVTRDAFVACNELTISNTGIISRDLFIGTATAVINGTVGRNLRAGVGNLTLNGLINGFVEAETDQLTISSNAVITGPIDNRSENQAIVAANATAPAVNWEQVTQEQQAPEKQGKSVGSILLSIITQFAFILVIWLLITFLTKDFNDNTRIMAKKHILVSLGIGAGFLFLSPLIIILSFIIYAPFGVAMTCLIIAGMILAMPVAAVVFSKLLTGYFNSKMKPLLSSFVSVLIIAAAVIILGFIPVVNFLVGLFLVVMGIGFIGYNILFTNRKLKEERLEADEMLMIDEVIDAEESSTEDKIK</sequence>
<dbReference type="EMBL" id="LGYO01000065">
    <property type="protein sequence ID" value="KNZ40359.1"/>
    <property type="molecule type" value="Genomic_DNA"/>
</dbReference>
<keyword evidence="1" id="KW-0472">Membrane</keyword>
<keyword evidence="4" id="KW-1185">Reference proteome</keyword>
<comment type="caution">
    <text evidence="3">The sequence shown here is derived from an EMBL/GenBank/DDBJ whole genome shotgun (WGS) entry which is preliminary data.</text>
</comment>
<feature type="transmembrane region" description="Helical" evidence="1">
    <location>
        <begin position="230"/>
        <end position="251"/>
    </location>
</feature>